<accession>A0ABR2HSL1</accession>
<keyword evidence="3" id="KW-1185">Reference proteome</keyword>
<organism evidence="2 3">
    <name type="scientific">Apiospora arundinis</name>
    <dbReference type="NCBI Taxonomy" id="335852"/>
    <lineage>
        <taxon>Eukaryota</taxon>
        <taxon>Fungi</taxon>
        <taxon>Dikarya</taxon>
        <taxon>Ascomycota</taxon>
        <taxon>Pezizomycotina</taxon>
        <taxon>Sordariomycetes</taxon>
        <taxon>Xylariomycetidae</taxon>
        <taxon>Amphisphaeriales</taxon>
        <taxon>Apiosporaceae</taxon>
        <taxon>Apiospora</taxon>
    </lineage>
</organism>
<dbReference type="EMBL" id="JAPCWZ010000009">
    <property type="protein sequence ID" value="KAK8852075.1"/>
    <property type="molecule type" value="Genomic_DNA"/>
</dbReference>
<evidence type="ECO:0000256" key="1">
    <source>
        <dbReference type="SAM" id="MobiDB-lite"/>
    </source>
</evidence>
<feature type="compositionally biased region" description="Basic and acidic residues" evidence="1">
    <location>
        <begin position="323"/>
        <end position="337"/>
    </location>
</feature>
<evidence type="ECO:0000313" key="2">
    <source>
        <dbReference type="EMBL" id="KAK8852075.1"/>
    </source>
</evidence>
<name>A0ABR2HSL1_9PEZI</name>
<evidence type="ECO:0008006" key="4">
    <source>
        <dbReference type="Google" id="ProtNLM"/>
    </source>
</evidence>
<reference evidence="2 3" key="1">
    <citation type="journal article" date="2024" name="IMA Fungus">
        <title>Apiospora arundinis, a panoply of carbohydrate-active enzymes and secondary metabolites.</title>
        <authorList>
            <person name="Sorensen T."/>
            <person name="Petersen C."/>
            <person name="Muurmann A.T."/>
            <person name="Christiansen J.V."/>
            <person name="Brundto M.L."/>
            <person name="Overgaard C.K."/>
            <person name="Boysen A.T."/>
            <person name="Wollenberg R.D."/>
            <person name="Larsen T.O."/>
            <person name="Sorensen J.L."/>
            <person name="Nielsen K.L."/>
            <person name="Sondergaard T.E."/>
        </authorList>
    </citation>
    <scope>NUCLEOTIDE SEQUENCE [LARGE SCALE GENOMIC DNA]</scope>
    <source>
        <strain evidence="2 3">AAU 773</strain>
    </source>
</reference>
<comment type="caution">
    <text evidence="2">The sequence shown here is derived from an EMBL/GenBank/DDBJ whole genome shotgun (WGS) entry which is preliminary data.</text>
</comment>
<dbReference type="PANTHER" id="PTHR35391">
    <property type="entry name" value="C2H2-TYPE DOMAIN-CONTAINING PROTEIN-RELATED"/>
    <property type="match status" value="1"/>
</dbReference>
<gene>
    <name evidence="2" type="ORF">PGQ11_014554</name>
</gene>
<dbReference type="Proteomes" id="UP001390339">
    <property type="component" value="Unassembled WGS sequence"/>
</dbReference>
<proteinExistence type="predicted"/>
<feature type="region of interest" description="Disordered" evidence="1">
    <location>
        <begin position="295"/>
        <end position="340"/>
    </location>
</feature>
<evidence type="ECO:0000313" key="3">
    <source>
        <dbReference type="Proteomes" id="UP001390339"/>
    </source>
</evidence>
<protein>
    <recommendedName>
        <fullName evidence="4">C2H2-type domain-containing protein</fullName>
    </recommendedName>
</protein>
<dbReference type="PANTHER" id="PTHR35391:SF5">
    <property type="entry name" value="DUF6590 DOMAIN-CONTAINING PROTEIN"/>
    <property type="match status" value="1"/>
</dbReference>
<sequence length="764" mass="86335">MSFPMDQIKEPLLANGKGAGVSVLQKATSRPNDGGTNSMTIRARTEACQLLFEECQKHCLSFEDDWIDKMSAAFNWWSLGIGAAKSGQSSLDSRVQARDDVKNVIVSLLDSLETSLYNCIQLGQPINTYTLILANAQLGIKHIPQTDAEDVHNAVKRAHGNTPHWNEQIYYIKSTLQYLSKISTSIRKSGTKFRHQRIDSLLEERSPELEEFRRYLSWIILIGPREMKLLNYLIHRHTSTNELIWKKIWIILKAYLSGEKRLSQVQKRLIDANLVRRNRFDMYYSIYLRKLGSGKGTMPGETENKATIAPKATSATKPNPATERPRHDPTSQQKDDVPQQTTIVENTVLSSQPATGIGTFVMPQPPTAQGARSVSTKFSQGALKQDYPKCPIAEETAFWCPYCAQPLDASYSGRRRDKRWRGHVTEDLGPYVCIYADCNTPDVMYLSTDHWKEHLENSHSVYRWICDACWLCSDRPEDFEFDARKDWVVHTLSVHDGEFEQEDLDELAEASRRSVIPPVSCPLCFENSPPLHPGTDGHIAEHLHAFALQALPWETTSPDDGTRVSVGSAIRSSVNSTSDGNSESEETTGFNANDANKMVLVKVQDVLEYSQNLLQSERLDKKLGDWAEPLIADLGYELSTGSFHLYNDDMIHEISIHLDGIQRLFDRIRDDFDFHDFQAIHDIELDLSEATSSLRAFVGIAEKTLVRPLAKNINKEDAISDSSLKYNPTEKGMKEFLLANNRARMFFGYSGLPGRPATRNRSNK</sequence>